<feature type="region of interest" description="Disordered" evidence="2">
    <location>
        <begin position="1270"/>
        <end position="1389"/>
    </location>
</feature>
<feature type="domain" description="Schizont-infected cell agglutination extracellular beta" evidence="3">
    <location>
        <begin position="979"/>
        <end position="1149"/>
    </location>
</feature>
<organism evidence="6 7">
    <name type="scientific">Plasmodium coatneyi</name>
    <dbReference type="NCBI Taxonomy" id="208452"/>
    <lineage>
        <taxon>Eukaryota</taxon>
        <taxon>Sar</taxon>
        <taxon>Alveolata</taxon>
        <taxon>Apicomplexa</taxon>
        <taxon>Aconoidasida</taxon>
        <taxon>Haemosporida</taxon>
        <taxon>Plasmodiidae</taxon>
        <taxon>Plasmodium</taxon>
    </lineage>
</organism>
<evidence type="ECO:0000313" key="7">
    <source>
        <dbReference type="Proteomes" id="UP000092716"/>
    </source>
</evidence>
<dbReference type="Pfam" id="PF12878">
    <property type="entry name" value="SICA_beta"/>
    <property type="match status" value="2"/>
</dbReference>
<keyword evidence="7" id="KW-1185">Reference proteome</keyword>
<feature type="region of interest" description="Disordered" evidence="2">
    <location>
        <begin position="1179"/>
        <end position="1221"/>
    </location>
</feature>
<feature type="domain" description="Schizont-infected cell agglutination extracellular alpha" evidence="5">
    <location>
        <begin position="9"/>
        <end position="169"/>
    </location>
</feature>
<dbReference type="InterPro" id="IPR024288">
    <property type="entry name" value="SICA_C"/>
</dbReference>
<name>A0A1B1E3B6_9APIC</name>
<dbReference type="EMBL" id="CP016250">
    <property type="protein sequence ID" value="ANQ09496.1"/>
    <property type="molecule type" value="Genomic_DNA"/>
</dbReference>
<dbReference type="Pfam" id="PF12879">
    <property type="entry name" value="SICA_C"/>
    <property type="match status" value="1"/>
</dbReference>
<dbReference type="Proteomes" id="UP000092716">
    <property type="component" value="Chromosome 12"/>
</dbReference>
<sequence length="1660" mass="185720">MDSNNKFEDLMKRWLQENKSGGTTPAARKTKLMGEIGKWITEILGAMRKDDKEDWAKQACADITVEGKKLAGDEKEVCQFLMKILYKIKEVRGANCGQTNIEEEMKEYVQCATLNLWSTMYIIKHCDKSNVVHETYKLMKSMFGGFGGGAQCEGCVYGKLEPMRVLGGTDILQHINQTMNADPKIMKLIDNKPKKSCPTQQHQQPSAAETKKMTKEQFNFLSHLLTKWIMEKGMNNVNQFGIGIWAGLGQMFENLMNTLPREQPGIPKLCAVGEGMNGQKIESWNSREKELCRNMLAVMLYTNGLTQDLKVRKGIEGEDTVTTYLRCLVGTIVLVELYGTHCRFGRVLPHVSRVVKQKVKDNNLKMTEEMCYNQNLEEAKVGGQLIGATIKEWINERGWKSDTKVRNYKAIETQGKNCTQDATSEGAGSKSNGSGVTSETGIKEIREIMKEGKTVSQSIADEVIEKVLEEGLTKGEEGIKKMFESELEQKIQEAMKKQKSPSTLSVDPNNCTIKGLEDDEEENWDELFTKFSNVPSEEDGKDTIYNKWQGYKSVCKEDVQTGKIWNTQEREFCEVLIRNLIIANEEKYECEKKDAKSRNGKPCVSKCDLLHLWLTYVKGRCVSDDVIKYAYEAMYNLESRWDSVGIGGKSCKYGETDNLVRDGLDVVHAISMKMKCEAGRGKMKGIHNSHWCNESNRKYTANMGTVGVGRSGGKSRQQPTKGKQLVDKLKHIEERTKGQLEEVKKEIEKASSTSGDDCTNKGDLCTRVKCVADKWHTNRNKGQTNWSEMQNVIEHRAKDMFASISTNSEHMKTYCSNLTQSGSRIVTDPEIKACQYITAGIQHIYSIDVDENDKTQGNSDDEQKGKENRDFKQVAACLLLNAYADELKNHVKSPCTIGEDTIKQAFQKGNGQLAKWCKYNGGNSNNCVKCERVEDYGNCEVEYSGKKDNVKNKVDELLKGKDTNLTKTLTDISTIKNNNLCHRAQCVTTQWSRDKTAEKRKAGEMSTTVWEVWKGFIFRIKKDSWKDITQRIDPLATTMVQTNKVVDNHCSSMEGEKKTACEQIVRGLKHIYNTQGKETGGKGKSDQKENNRLFKQTMSCFILNVYSDLIKDKCPNINNSMQEFFNVGKDLHESECTGGSTCIPCEWDECNDMNFDNKKLRNTIKDELQKNNRNIQNALSKICSPPKPDNKATKAPAGELRSDSEDGEIATLPGKNTQDVDDLDSLPPLGDDDVTGCVGSTCGEFDDDHLNQGVFSHTGEYGTVTTTKTTLNITGPKVPNSAEGPKVQDMNGQSSPIPGPTSEGTSVPGSTGTWNPGSSGTGSIGTWNPGSSGSGSTGTWNPGSSGSGSTGTWNPGSSGSGSTGTWNPGSSGSGSTSTPQQGDPKDHHNKVVTDQKEHYQHRHQQQQQGRVHPWCVPEAFFPFYHLYFFLGKRRKRHRRAYDVSGPPPLEEQPLDHVDDLPGRPHEYTLVKERKPRSAPTGTQSPKERTDRCADRRGVRRRMIIDIHLEVLDECQRENLHLTKEDFLKIIVEEFMGPQFIKQENVPKECVPMEDFVAKESVPPEDVPSSDSGFRVDVPQEKVPSSVSGFGFWGEDFVPKEDVAKEDVPKEEVQSSDSGFREEDFVPMEGVPKKQVPSSDSGVRVDVPKEQVQHSDPGFRV</sequence>
<feature type="compositionally biased region" description="Basic and acidic residues" evidence="2">
    <location>
        <begin position="1602"/>
        <end position="1623"/>
    </location>
</feature>
<feature type="coiled-coil region" evidence="1">
    <location>
        <begin position="726"/>
        <end position="753"/>
    </location>
</feature>
<feature type="compositionally biased region" description="Polar residues" evidence="2">
    <location>
        <begin position="429"/>
        <end position="440"/>
    </location>
</feature>
<evidence type="ECO:0000259" key="3">
    <source>
        <dbReference type="Pfam" id="PF12878"/>
    </source>
</evidence>
<gene>
    <name evidence="6" type="ORF">PCOAH_00046060</name>
</gene>
<feature type="compositionally biased region" description="Basic and acidic residues" evidence="2">
    <location>
        <begin position="1645"/>
        <end position="1660"/>
    </location>
</feature>
<dbReference type="VEuPathDB" id="PlasmoDB:PCOAH_00046060"/>
<evidence type="ECO:0000313" key="6">
    <source>
        <dbReference type="EMBL" id="ANQ09496.1"/>
    </source>
</evidence>
<dbReference type="KEGG" id="pcot:PCOAH_00046060"/>
<feature type="domain" description="Schizont-infected cell agglutination extracellular alpha" evidence="5">
    <location>
        <begin position="224"/>
        <end position="393"/>
    </location>
</feature>
<dbReference type="InterPro" id="IPR024290">
    <property type="entry name" value="SICA_extracell_a"/>
</dbReference>
<feature type="domain" description="Schizont-infected cell agglutination C-terminal" evidence="4">
    <location>
        <begin position="1429"/>
        <end position="1573"/>
    </location>
</feature>
<evidence type="ECO:0000256" key="1">
    <source>
        <dbReference type="SAM" id="Coils"/>
    </source>
</evidence>
<keyword evidence="1" id="KW-0175">Coiled coil</keyword>
<proteinExistence type="predicted"/>
<dbReference type="RefSeq" id="XP_019916191.1">
    <property type="nucleotide sequence ID" value="XM_020061390.1"/>
</dbReference>
<evidence type="ECO:0000256" key="2">
    <source>
        <dbReference type="SAM" id="MobiDB-lite"/>
    </source>
</evidence>
<evidence type="ECO:0000259" key="5">
    <source>
        <dbReference type="Pfam" id="PF12887"/>
    </source>
</evidence>
<feature type="region of interest" description="Disordered" evidence="2">
    <location>
        <begin position="1469"/>
        <end position="1493"/>
    </location>
</feature>
<feature type="compositionally biased region" description="Low complexity" evidence="2">
    <location>
        <begin position="1363"/>
        <end position="1378"/>
    </location>
</feature>
<feature type="domain" description="Schizont-infected cell agglutination extracellular beta" evidence="3">
    <location>
        <begin position="764"/>
        <end position="941"/>
    </location>
</feature>
<protein>
    <submittedName>
        <fullName evidence="6">SICA-like antigen</fullName>
    </submittedName>
</protein>
<dbReference type="GeneID" id="30911337"/>
<feature type="region of interest" description="Disordered" evidence="2">
    <location>
        <begin position="192"/>
        <end position="212"/>
    </location>
</feature>
<reference evidence="7" key="1">
    <citation type="submission" date="2016-06" db="EMBL/GenBank/DDBJ databases">
        <title>First high quality genome sequence of Plasmodium coatneyi using continuous long reads from single molecule, real-time sequencing.</title>
        <authorList>
            <person name="Chien J.-T."/>
            <person name="Pakala S.B."/>
            <person name="Geraldo J.A."/>
            <person name="Lapp S.A."/>
            <person name="Barnwell J.W."/>
            <person name="Kissinger J.C."/>
            <person name="Galinski M.R."/>
            <person name="Humphrey J.C."/>
        </authorList>
    </citation>
    <scope>NUCLEOTIDE SEQUENCE [LARGE SCALE GENOMIC DNA]</scope>
    <source>
        <strain evidence="7">Hackeri</strain>
    </source>
</reference>
<dbReference type="Pfam" id="PF12887">
    <property type="entry name" value="SICA_alpha"/>
    <property type="match status" value="2"/>
</dbReference>
<accession>A0A1B1E3B6</accession>
<evidence type="ECO:0000259" key="4">
    <source>
        <dbReference type="Pfam" id="PF12879"/>
    </source>
</evidence>
<feature type="compositionally biased region" description="Polar residues" evidence="2">
    <location>
        <begin position="1290"/>
        <end position="1318"/>
    </location>
</feature>
<dbReference type="InterPro" id="IPR024285">
    <property type="entry name" value="SICA_extracell_b"/>
</dbReference>
<feature type="region of interest" description="Disordered" evidence="2">
    <location>
        <begin position="1602"/>
        <end position="1660"/>
    </location>
</feature>
<feature type="region of interest" description="Disordered" evidence="2">
    <location>
        <begin position="416"/>
        <end position="441"/>
    </location>
</feature>
<feature type="compositionally biased region" description="Polar residues" evidence="2">
    <location>
        <begin position="197"/>
        <end position="207"/>
    </location>
</feature>